<proteinExistence type="predicted"/>
<evidence type="ECO:0008006" key="2">
    <source>
        <dbReference type="Google" id="ProtNLM"/>
    </source>
</evidence>
<dbReference type="AlphaFoldDB" id="A0A7C6ED48"/>
<gene>
    <name evidence="1" type="ORF">ENW73_05885</name>
</gene>
<organism evidence="1">
    <name type="scientific">candidate division WOR-3 bacterium</name>
    <dbReference type="NCBI Taxonomy" id="2052148"/>
    <lineage>
        <taxon>Bacteria</taxon>
        <taxon>Bacteria division WOR-3</taxon>
    </lineage>
</organism>
<dbReference type="EMBL" id="DTLI01000141">
    <property type="protein sequence ID" value="HHS52379.1"/>
    <property type="molecule type" value="Genomic_DNA"/>
</dbReference>
<protein>
    <recommendedName>
        <fullName evidence="2">JAB domain-containing protein</fullName>
    </recommendedName>
</protein>
<comment type="caution">
    <text evidence="1">The sequence shown here is derived from an EMBL/GenBank/DDBJ whole genome shotgun (WGS) entry which is preliminary data.</text>
</comment>
<dbReference type="Gene3D" id="3.40.140.10">
    <property type="entry name" value="Cytidine Deaminase, domain 2"/>
    <property type="match status" value="1"/>
</dbReference>
<evidence type="ECO:0000313" key="1">
    <source>
        <dbReference type="EMBL" id="HHS52379.1"/>
    </source>
</evidence>
<accession>A0A7C6ED48</accession>
<reference evidence="1" key="1">
    <citation type="journal article" date="2020" name="mSystems">
        <title>Genome- and Community-Level Interaction Insights into Carbon Utilization and Element Cycling Functions of Hydrothermarchaeota in Hydrothermal Sediment.</title>
        <authorList>
            <person name="Zhou Z."/>
            <person name="Liu Y."/>
            <person name="Xu W."/>
            <person name="Pan J."/>
            <person name="Luo Z.H."/>
            <person name="Li M."/>
        </authorList>
    </citation>
    <scope>NUCLEOTIDE SEQUENCE [LARGE SCALE GENOMIC DNA]</scope>
    <source>
        <strain evidence="1">SpSt-876</strain>
    </source>
</reference>
<sequence length="187" mass="21646">MTLFRGPIYLTDSVVQEICLRAKIGYEKKMKAETFGFLFGTIDKNKRLVVKKAVYYRGGKKSRSGVVFKHWSQVWHALNRRTELANRFRLRFLGNFHSHVEIGGEVFRGLSADDKESFRLDRNAIIEVVVSIWQSENKEVQPIARGLAGYDPRTGYQYRIKAYTKKGNRIYQTSIKYELTDGIVISV</sequence>
<name>A0A7C6ED48_UNCW3</name>